<comment type="caution">
    <text evidence="4">The sequence shown here is derived from an EMBL/GenBank/DDBJ whole genome shotgun (WGS) entry which is preliminary data.</text>
</comment>
<dbReference type="STRING" id="708187.A0A1Q8RQ73"/>
<dbReference type="Proteomes" id="UP000186583">
    <property type="component" value="Unassembled WGS sequence"/>
</dbReference>
<feature type="coiled-coil region" evidence="1">
    <location>
        <begin position="183"/>
        <end position="210"/>
    </location>
</feature>
<evidence type="ECO:0000313" key="4">
    <source>
        <dbReference type="EMBL" id="OLN86480.1"/>
    </source>
</evidence>
<evidence type="ECO:0000313" key="5">
    <source>
        <dbReference type="Proteomes" id="UP000186583"/>
    </source>
</evidence>
<sequence>MDESLGSTSSSPDVPSIVNLGFQLATKLATYKSRTSHNEDILTTAAALKQLWDFLATDTADKLPLYKDAGRRDIIDLAERCYKVYVALIRIAYRLTMGKKPLQNVNFESVGLEDLKGSRILSNDWRYDPDVTDAENICESQLDWLKSSLLLHVEVVNIVRLQIKSPKTPGMFDEELASRALAMRLLERKVNCAKEIIQEAEARARLAKSDAESIHSAMSASSTDSGRAASADSWDSGETVKTSKPPNTCSNKVGDKKPTIVEVVEPVVALPPPPPPSFWYSSSESAGLGPSDIKLVGLRNCFPAKGIKGIRKWLKSLVGAYSLPALDDVELEATVLQNGPLTGPETFLGYEPETLRREMKNALKLHGEASADPFLVQDPHLRMAVQGALLRAQRKDGRPRQLITVDSTRPDVAIVFMSIEPALEPVHLTDVLGRKIDIPFEQCRILPAARAFIHQRFRDIQRLWPVIRDGCFEIVSEEGTIITPRAWNTTIKPGAVIQMRMSAFNDGINRGRYLPPGAPELLTWAETYTYAGPPRPPGVLRPPILPPGMPIRPRVMPKRNKKPNESSDLANWMACGRGSKIIMTEKQKIGFKLDFGPDLTRKEDVVGCRDLGRWVALWTNATDTDFRANLEDVSSYDTESIVSSSSSSSSELIDD</sequence>
<evidence type="ECO:0000259" key="3">
    <source>
        <dbReference type="Pfam" id="PF22893"/>
    </source>
</evidence>
<dbReference type="EMBL" id="MPGH01000127">
    <property type="protein sequence ID" value="OLN86480.1"/>
    <property type="molecule type" value="Genomic_DNA"/>
</dbReference>
<feature type="domain" description="Ubiquitin-like" evidence="3">
    <location>
        <begin position="423"/>
        <end position="502"/>
    </location>
</feature>
<dbReference type="Pfam" id="PF22893">
    <property type="entry name" value="ULD_2"/>
    <property type="match status" value="1"/>
</dbReference>
<dbReference type="AlphaFoldDB" id="A0A1Q8RQ73"/>
<dbReference type="OrthoDB" id="5431013at2759"/>
<gene>
    <name evidence="4" type="ORF">CCHL11_08470</name>
</gene>
<name>A0A1Q8RQ73_9PEZI</name>
<dbReference type="InterPro" id="IPR054464">
    <property type="entry name" value="ULD_fung"/>
</dbReference>
<feature type="region of interest" description="Disordered" evidence="2">
    <location>
        <begin position="636"/>
        <end position="655"/>
    </location>
</feature>
<feature type="region of interest" description="Disordered" evidence="2">
    <location>
        <begin position="217"/>
        <end position="255"/>
    </location>
</feature>
<feature type="region of interest" description="Disordered" evidence="2">
    <location>
        <begin position="550"/>
        <end position="569"/>
    </location>
</feature>
<reference evidence="4 5" key="1">
    <citation type="submission" date="2016-11" db="EMBL/GenBank/DDBJ databases">
        <title>Draft Genome Assembly of Colletotrichum chlorophyti a pathogen of herbaceous plants.</title>
        <authorList>
            <person name="Gan P."/>
            <person name="Narusaka M."/>
            <person name="Tsushima A."/>
            <person name="Narusaka Y."/>
            <person name="Takano Y."/>
            <person name="Shirasu K."/>
        </authorList>
    </citation>
    <scope>NUCLEOTIDE SEQUENCE [LARGE SCALE GENOMIC DNA]</scope>
    <source>
        <strain evidence="4 5">NTL11</strain>
    </source>
</reference>
<protein>
    <recommendedName>
        <fullName evidence="3">Ubiquitin-like domain-containing protein</fullName>
    </recommendedName>
</protein>
<evidence type="ECO:0000256" key="1">
    <source>
        <dbReference type="SAM" id="Coils"/>
    </source>
</evidence>
<proteinExistence type="predicted"/>
<accession>A0A1Q8RQ73</accession>
<organism evidence="4 5">
    <name type="scientific">Colletotrichum chlorophyti</name>
    <dbReference type="NCBI Taxonomy" id="708187"/>
    <lineage>
        <taxon>Eukaryota</taxon>
        <taxon>Fungi</taxon>
        <taxon>Dikarya</taxon>
        <taxon>Ascomycota</taxon>
        <taxon>Pezizomycotina</taxon>
        <taxon>Sordariomycetes</taxon>
        <taxon>Hypocreomycetidae</taxon>
        <taxon>Glomerellales</taxon>
        <taxon>Glomerellaceae</taxon>
        <taxon>Colletotrichum</taxon>
    </lineage>
</organism>
<feature type="compositionally biased region" description="Polar residues" evidence="2">
    <location>
        <begin position="239"/>
        <end position="251"/>
    </location>
</feature>
<keyword evidence="1" id="KW-0175">Coiled coil</keyword>
<keyword evidence="5" id="KW-1185">Reference proteome</keyword>
<evidence type="ECO:0000256" key="2">
    <source>
        <dbReference type="SAM" id="MobiDB-lite"/>
    </source>
</evidence>